<dbReference type="STRING" id="1156394.T0SHB7"/>
<keyword evidence="6" id="KW-0418">Kinase</keyword>
<reference evidence="6 7" key="1">
    <citation type="submission" date="2012-04" db="EMBL/GenBank/DDBJ databases">
        <title>The Genome Sequence of Saprolegnia declina VS20.</title>
        <authorList>
            <consortium name="The Broad Institute Genome Sequencing Platform"/>
            <person name="Russ C."/>
            <person name="Nusbaum C."/>
            <person name="Tyler B."/>
            <person name="van West P."/>
            <person name="Dieguez-Uribeondo J."/>
            <person name="de Bruijn I."/>
            <person name="Tripathy S."/>
            <person name="Jiang R."/>
            <person name="Young S.K."/>
            <person name="Zeng Q."/>
            <person name="Gargeya S."/>
            <person name="Fitzgerald M."/>
            <person name="Haas B."/>
            <person name="Abouelleil A."/>
            <person name="Alvarado L."/>
            <person name="Arachchi H.M."/>
            <person name="Berlin A."/>
            <person name="Chapman S.B."/>
            <person name="Goldberg J."/>
            <person name="Griggs A."/>
            <person name="Gujja S."/>
            <person name="Hansen M."/>
            <person name="Howarth C."/>
            <person name="Imamovic A."/>
            <person name="Larimer J."/>
            <person name="McCowen C."/>
            <person name="Montmayeur A."/>
            <person name="Murphy C."/>
            <person name="Neiman D."/>
            <person name="Pearson M."/>
            <person name="Priest M."/>
            <person name="Roberts A."/>
            <person name="Saif S."/>
            <person name="Shea T."/>
            <person name="Sisk P."/>
            <person name="Sykes S."/>
            <person name="Wortman J."/>
            <person name="Nusbaum C."/>
            <person name="Birren B."/>
        </authorList>
    </citation>
    <scope>NUCLEOTIDE SEQUENCE [LARGE SCALE GENOMIC DNA]</scope>
    <source>
        <strain evidence="6 7">VS20</strain>
    </source>
</reference>
<evidence type="ECO:0000313" key="6">
    <source>
        <dbReference type="EMBL" id="EQC42392.1"/>
    </source>
</evidence>
<dbReference type="Proteomes" id="UP000030762">
    <property type="component" value="Unassembled WGS sequence"/>
</dbReference>
<evidence type="ECO:0000259" key="5">
    <source>
        <dbReference type="PROSITE" id="PS50011"/>
    </source>
</evidence>
<dbReference type="PROSITE" id="PS00107">
    <property type="entry name" value="PROTEIN_KINASE_ATP"/>
    <property type="match status" value="1"/>
</dbReference>
<dbReference type="SMART" id="SM00220">
    <property type="entry name" value="S_TKc"/>
    <property type="match status" value="1"/>
</dbReference>
<dbReference type="Pfam" id="PF00069">
    <property type="entry name" value="Pkinase"/>
    <property type="match status" value="1"/>
</dbReference>
<comment type="similarity">
    <text evidence="4">Belongs to the protein kinase superfamily.</text>
</comment>
<dbReference type="AlphaFoldDB" id="T0SHB7"/>
<evidence type="ECO:0000256" key="2">
    <source>
        <dbReference type="ARBA" id="ARBA00022840"/>
    </source>
</evidence>
<evidence type="ECO:0000256" key="1">
    <source>
        <dbReference type="ARBA" id="ARBA00022741"/>
    </source>
</evidence>
<dbReference type="GeneID" id="19940855"/>
<dbReference type="GO" id="GO:0005524">
    <property type="term" value="F:ATP binding"/>
    <property type="evidence" value="ECO:0007669"/>
    <property type="project" value="UniProtKB-UniRule"/>
</dbReference>
<dbReference type="InParanoid" id="T0SHB7"/>
<gene>
    <name evidence="6" type="ORF">SDRG_00128</name>
</gene>
<dbReference type="OMA" id="EEYVCLV"/>
<dbReference type="EMBL" id="JH767132">
    <property type="protein sequence ID" value="EQC42392.1"/>
    <property type="molecule type" value="Genomic_DNA"/>
</dbReference>
<keyword evidence="4" id="KW-0723">Serine/threonine-protein kinase</keyword>
<evidence type="ECO:0000256" key="4">
    <source>
        <dbReference type="RuleBase" id="RU000304"/>
    </source>
</evidence>
<dbReference type="PROSITE" id="PS00108">
    <property type="entry name" value="PROTEIN_KINASE_ST"/>
    <property type="match status" value="1"/>
</dbReference>
<dbReference type="FunFam" id="1.10.510.10:FF:000571">
    <property type="entry name" value="Maternal embryonic leucine zipper kinase"/>
    <property type="match status" value="1"/>
</dbReference>
<feature type="domain" description="Protein kinase" evidence="5">
    <location>
        <begin position="17"/>
        <end position="281"/>
    </location>
</feature>
<keyword evidence="1 3" id="KW-0547">Nucleotide-binding</keyword>
<dbReference type="PROSITE" id="PS50011">
    <property type="entry name" value="PROTEIN_KINASE_DOM"/>
    <property type="match status" value="1"/>
</dbReference>
<dbReference type="Gene3D" id="1.10.510.10">
    <property type="entry name" value="Transferase(Phosphotransferase) domain 1"/>
    <property type="match status" value="1"/>
</dbReference>
<dbReference type="VEuPathDB" id="FungiDB:SDRG_00128"/>
<feature type="binding site" evidence="3">
    <location>
        <position position="46"/>
    </location>
    <ligand>
        <name>ATP</name>
        <dbReference type="ChEBI" id="CHEBI:30616"/>
    </ligand>
</feature>
<protein>
    <submittedName>
        <fullName evidence="6">CAMK protein kinase</fullName>
    </submittedName>
</protein>
<organism evidence="6 7">
    <name type="scientific">Saprolegnia diclina (strain VS20)</name>
    <dbReference type="NCBI Taxonomy" id="1156394"/>
    <lineage>
        <taxon>Eukaryota</taxon>
        <taxon>Sar</taxon>
        <taxon>Stramenopiles</taxon>
        <taxon>Oomycota</taxon>
        <taxon>Saprolegniomycetes</taxon>
        <taxon>Saprolegniales</taxon>
        <taxon>Saprolegniaceae</taxon>
        <taxon>Saprolegnia</taxon>
    </lineage>
</organism>
<dbReference type="PANTHER" id="PTHR24347">
    <property type="entry name" value="SERINE/THREONINE-PROTEIN KINASE"/>
    <property type="match status" value="1"/>
</dbReference>
<dbReference type="SUPFAM" id="SSF56112">
    <property type="entry name" value="Protein kinase-like (PK-like)"/>
    <property type="match status" value="1"/>
</dbReference>
<dbReference type="eggNOG" id="KOG0032">
    <property type="taxonomic scope" value="Eukaryota"/>
</dbReference>
<dbReference type="InterPro" id="IPR017441">
    <property type="entry name" value="Protein_kinase_ATP_BS"/>
</dbReference>
<accession>T0SHB7</accession>
<dbReference type="InterPro" id="IPR008271">
    <property type="entry name" value="Ser/Thr_kinase_AS"/>
</dbReference>
<sequence length="375" mass="40568">MGACSGHALAMEDTYTLEPNGLIGRGAHSKVLRATHKATGEAVAVKMLFASTTLERAAWEAEVRLMKQLDPHPNIIRLFETYEAEEYVCLVMELADGGELFQMLVRDGAYSEAIAQQYVRDILTALEYLHEKGIVHRDLKPENLLLTSKHAGRAHVKVADFSMAAIVTSKRLAAKDGLTWAYCAPEILDDDGSATNYDGKSDMWSLGVILYIILSAVHPFDPDGRHGKDNIVAAIRHGEFNMNGEVWRDISDEAKDLVAKLLTKEPSARISATHALGHPWLSKTDLSSLPLQCSLRGSLTAYLKAMHQRFRVSVIATIAAARLASAKAAPVDVRDVIVAQADESGDEPSAGAALTASISQSSVSFNAATPPHGQS</sequence>
<keyword evidence="2 3" id="KW-0067">ATP-binding</keyword>
<dbReference type="GO" id="GO:0004674">
    <property type="term" value="F:protein serine/threonine kinase activity"/>
    <property type="evidence" value="ECO:0007669"/>
    <property type="project" value="UniProtKB-KW"/>
</dbReference>
<name>T0SHB7_SAPDV</name>
<dbReference type="InterPro" id="IPR000719">
    <property type="entry name" value="Prot_kinase_dom"/>
</dbReference>
<dbReference type="CDD" id="cd05117">
    <property type="entry name" value="STKc_CAMK"/>
    <property type="match status" value="1"/>
</dbReference>
<keyword evidence="7" id="KW-1185">Reference proteome</keyword>
<keyword evidence="6" id="KW-0808">Transferase</keyword>
<dbReference type="OrthoDB" id="40902at2759"/>
<evidence type="ECO:0000256" key="3">
    <source>
        <dbReference type="PROSITE-ProRule" id="PRU10141"/>
    </source>
</evidence>
<proteinExistence type="inferred from homology"/>
<dbReference type="RefSeq" id="XP_008603815.1">
    <property type="nucleotide sequence ID" value="XM_008605593.1"/>
</dbReference>
<evidence type="ECO:0000313" key="7">
    <source>
        <dbReference type="Proteomes" id="UP000030762"/>
    </source>
</evidence>
<dbReference type="InterPro" id="IPR011009">
    <property type="entry name" value="Kinase-like_dom_sf"/>
</dbReference>